<protein>
    <submittedName>
        <fullName evidence="2">ERF family protein</fullName>
    </submittedName>
</protein>
<feature type="region of interest" description="Disordered" evidence="1">
    <location>
        <begin position="38"/>
        <end position="69"/>
    </location>
</feature>
<evidence type="ECO:0000313" key="3">
    <source>
        <dbReference type="Proteomes" id="UP000824264"/>
    </source>
</evidence>
<evidence type="ECO:0000313" key="2">
    <source>
        <dbReference type="EMBL" id="HIW79811.1"/>
    </source>
</evidence>
<dbReference type="InterPro" id="IPR007499">
    <property type="entry name" value="ERF_bacteria_virus"/>
</dbReference>
<dbReference type="AlphaFoldDB" id="A0A9D1R477"/>
<accession>A0A9D1R477</accession>
<reference evidence="2" key="1">
    <citation type="journal article" date="2021" name="PeerJ">
        <title>Extensive microbial diversity within the chicken gut microbiome revealed by metagenomics and culture.</title>
        <authorList>
            <person name="Gilroy R."/>
            <person name="Ravi A."/>
            <person name="Getino M."/>
            <person name="Pursley I."/>
            <person name="Horton D.L."/>
            <person name="Alikhan N.F."/>
            <person name="Baker D."/>
            <person name="Gharbi K."/>
            <person name="Hall N."/>
            <person name="Watson M."/>
            <person name="Adriaenssens E.M."/>
            <person name="Foster-Nyarko E."/>
            <person name="Jarju S."/>
            <person name="Secka A."/>
            <person name="Antonio M."/>
            <person name="Oren A."/>
            <person name="Chaudhuri R.R."/>
            <person name="La Ragione R."/>
            <person name="Hildebrand F."/>
            <person name="Pallen M.J."/>
        </authorList>
    </citation>
    <scope>NUCLEOTIDE SEQUENCE</scope>
    <source>
        <strain evidence="2">ChiSxjej5B17-1746</strain>
    </source>
</reference>
<gene>
    <name evidence="2" type="ORF">H9874_11825</name>
</gene>
<name>A0A9D1R477_9BACT</name>
<organism evidence="2 3">
    <name type="scientific">Candidatus Bilophila faecipullorum</name>
    <dbReference type="NCBI Taxonomy" id="2838482"/>
    <lineage>
        <taxon>Bacteria</taxon>
        <taxon>Pseudomonadati</taxon>
        <taxon>Thermodesulfobacteriota</taxon>
        <taxon>Desulfovibrionia</taxon>
        <taxon>Desulfovibrionales</taxon>
        <taxon>Desulfovibrionaceae</taxon>
        <taxon>Bilophila</taxon>
    </lineage>
</organism>
<evidence type="ECO:0000256" key="1">
    <source>
        <dbReference type="SAM" id="MobiDB-lite"/>
    </source>
</evidence>
<reference evidence="2" key="2">
    <citation type="submission" date="2021-04" db="EMBL/GenBank/DDBJ databases">
        <authorList>
            <person name="Gilroy R."/>
        </authorList>
    </citation>
    <scope>NUCLEOTIDE SEQUENCE</scope>
    <source>
        <strain evidence="2">ChiSxjej5B17-1746</strain>
    </source>
</reference>
<dbReference type="EMBL" id="DXGI01000444">
    <property type="protein sequence ID" value="HIW79811.1"/>
    <property type="molecule type" value="Genomic_DNA"/>
</dbReference>
<dbReference type="Pfam" id="PF04404">
    <property type="entry name" value="ERF"/>
    <property type="match status" value="1"/>
</dbReference>
<sequence>MPCDKQGGIQGMGSAITYARRYSLSAIVGVVSEVDDDAEAATNRRDAAQRQRQQARAANPDPMTEGQSKALMAYLNRRHGNDREAYCQELSSFFRRSIKSSRELTKAEVSEFLNAVNGGDYAQ</sequence>
<proteinExistence type="predicted"/>
<comment type="caution">
    <text evidence="2">The sequence shown here is derived from an EMBL/GenBank/DDBJ whole genome shotgun (WGS) entry which is preliminary data.</text>
</comment>
<dbReference type="Proteomes" id="UP000824264">
    <property type="component" value="Unassembled WGS sequence"/>
</dbReference>